<accession>X1EGC5</accession>
<sequence length="79" mass="9407">MKEKHHLRTVSLRMDQIKKLNKEKPNGSALVSKLLDEYWNRMPNNFVCPYCKQFVKISKNGLFVEKTDPYLQNTPTYLF</sequence>
<gene>
    <name evidence="1" type="ORF">S01H4_61048</name>
</gene>
<comment type="caution">
    <text evidence="1">The sequence shown here is derived from an EMBL/GenBank/DDBJ whole genome shotgun (WGS) entry which is preliminary data.</text>
</comment>
<proteinExistence type="predicted"/>
<dbReference type="EMBL" id="BART01036118">
    <property type="protein sequence ID" value="GAH07708.1"/>
    <property type="molecule type" value="Genomic_DNA"/>
</dbReference>
<protein>
    <submittedName>
        <fullName evidence="1">Uncharacterized protein</fullName>
    </submittedName>
</protein>
<dbReference type="AlphaFoldDB" id="X1EGC5"/>
<organism evidence="1">
    <name type="scientific">marine sediment metagenome</name>
    <dbReference type="NCBI Taxonomy" id="412755"/>
    <lineage>
        <taxon>unclassified sequences</taxon>
        <taxon>metagenomes</taxon>
        <taxon>ecological metagenomes</taxon>
    </lineage>
</organism>
<reference evidence="1" key="1">
    <citation type="journal article" date="2014" name="Front. Microbiol.">
        <title>High frequency of phylogenetically diverse reductive dehalogenase-homologous genes in deep subseafloor sedimentary metagenomes.</title>
        <authorList>
            <person name="Kawai M."/>
            <person name="Futagami T."/>
            <person name="Toyoda A."/>
            <person name="Takaki Y."/>
            <person name="Nishi S."/>
            <person name="Hori S."/>
            <person name="Arai W."/>
            <person name="Tsubouchi T."/>
            <person name="Morono Y."/>
            <person name="Uchiyama I."/>
            <person name="Ito T."/>
            <person name="Fujiyama A."/>
            <person name="Inagaki F."/>
            <person name="Takami H."/>
        </authorList>
    </citation>
    <scope>NUCLEOTIDE SEQUENCE</scope>
    <source>
        <strain evidence="1">Expedition CK06-06</strain>
    </source>
</reference>
<name>X1EGC5_9ZZZZ</name>
<evidence type="ECO:0000313" key="1">
    <source>
        <dbReference type="EMBL" id="GAH07708.1"/>
    </source>
</evidence>